<dbReference type="PROSITE" id="PS51257">
    <property type="entry name" value="PROKAR_LIPOPROTEIN"/>
    <property type="match status" value="1"/>
</dbReference>
<evidence type="ECO:0008006" key="3">
    <source>
        <dbReference type="Google" id="ProtNLM"/>
    </source>
</evidence>
<dbReference type="AlphaFoldDB" id="A0A450SMT2"/>
<sequence>MKNLFVTLLGLLLIACSTTIPKATKTSGFDTMNAIVGSGIDMGIAPVDEPPDRRYQGISATALYDFIRLNLTENHFKIEWSDRSIGEIRGTFEKNVVRGLGHWKQKYYAHFELESELEDENTTVMYYYFWVKEKSPLGKYEKVESEDKYAEQVRDVLLSRIDQYVLENGGRF</sequence>
<accession>A0A450SMT2</accession>
<name>A0A450SMT2_9GAMM</name>
<gene>
    <name evidence="2" type="ORF">BECKDK2373C_GA0170839_104634</name>
</gene>
<evidence type="ECO:0000256" key="1">
    <source>
        <dbReference type="SAM" id="SignalP"/>
    </source>
</evidence>
<evidence type="ECO:0000313" key="2">
    <source>
        <dbReference type="EMBL" id="VFJ55078.1"/>
    </source>
</evidence>
<protein>
    <recommendedName>
        <fullName evidence="3">Lipoprotein</fullName>
    </recommendedName>
</protein>
<keyword evidence="1" id="KW-0732">Signal</keyword>
<reference evidence="2" key="1">
    <citation type="submission" date="2019-02" db="EMBL/GenBank/DDBJ databases">
        <authorList>
            <person name="Gruber-Vodicka R. H."/>
            <person name="Seah K. B. B."/>
        </authorList>
    </citation>
    <scope>NUCLEOTIDE SEQUENCE</scope>
    <source>
        <strain evidence="2">BECK_DK161</strain>
    </source>
</reference>
<dbReference type="EMBL" id="CAADEY010000046">
    <property type="protein sequence ID" value="VFJ55078.1"/>
    <property type="molecule type" value="Genomic_DNA"/>
</dbReference>
<feature type="chain" id="PRO_5019470488" description="Lipoprotein" evidence="1">
    <location>
        <begin position="23"/>
        <end position="172"/>
    </location>
</feature>
<feature type="signal peptide" evidence="1">
    <location>
        <begin position="1"/>
        <end position="22"/>
    </location>
</feature>
<proteinExistence type="predicted"/>
<organism evidence="2">
    <name type="scientific">Candidatus Kentrum sp. DK</name>
    <dbReference type="NCBI Taxonomy" id="2126562"/>
    <lineage>
        <taxon>Bacteria</taxon>
        <taxon>Pseudomonadati</taxon>
        <taxon>Pseudomonadota</taxon>
        <taxon>Gammaproteobacteria</taxon>
        <taxon>Candidatus Kentrum</taxon>
    </lineage>
</organism>